<organism evidence="2 3">
    <name type="scientific">Pyxicephalus adspersus</name>
    <name type="common">African bullfrog</name>
    <dbReference type="NCBI Taxonomy" id="30357"/>
    <lineage>
        <taxon>Eukaryota</taxon>
        <taxon>Metazoa</taxon>
        <taxon>Chordata</taxon>
        <taxon>Craniata</taxon>
        <taxon>Vertebrata</taxon>
        <taxon>Euteleostomi</taxon>
        <taxon>Amphibia</taxon>
        <taxon>Batrachia</taxon>
        <taxon>Anura</taxon>
        <taxon>Neobatrachia</taxon>
        <taxon>Ranoidea</taxon>
        <taxon>Pyxicephalidae</taxon>
        <taxon>Pyxicephalinae</taxon>
        <taxon>Pyxicephalus</taxon>
    </lineage>
</organism>
<dbReference type="EMBL" id="DYDO01000007">
    <property type="protein sequence ID" value="DBA20862.1"/>
    <property type="molecule type" value="Genomic_DNA"/>
</dbReference>
<dbReference type="Proteomes" id="UP001181693">
    <property type="component" value="Unassembled WGS sequence"/>
</dbReference>
<sequence>MADRTQLLQPISVLQIGPVVVTLLYIFHIFWSFCIHTNYYGKLPISTLLVDACWAYFSVAPCVSFNERYNCYEEGLNNLIPTDGMKIALGM</sequence>
<keyword evidence="1" id="KW-1133">Transmembrane helix</keyword>
<comment type="caution">
    <text evidence="2">The sequence shown here is derived from an EMBL/GenBank/DDBJ whole genome shotgun (WGS) entry which is preliminary data.</text>
</comment>
<proteinExistence type="predicted"/>
<keyword evidence="1" id="KW-0812">Transmembrane</keyword>
<feature type="transmembrane region" description="Helical" evidence="1">
    <location>
        <begin position="12"/>
        <end position="33"/>
    </location>
</feature>
<keyword evidence="3" id="KW-1185">Reference proteome</keyword>
<protein>
    <submittedName>
        <fullName evidence="2">Uncharacterized protein</fullName>
    </submittedName>
</protein>
<keyword evidence="1" id="KW-0472">Membrane</keyword>
<evidence type="ECO:0000313" key="2">
    <source>
        <dbReference type="EMBL" id="DBA20862.1"/>
    </source>
</evidence>
<name>A0AAV3A380_PYXAD</name>
<evidence type="ECO:0000313" key="3">
    <source>
        <dbReference type="Proteomes" id="UP001181693"/>
    </source>
</evidence>
<dbReference type="AlphaFoldDB" id="A0AAV3A380"/>
<gene>
    <name evidence="2" type="ORF">GDO54_017602</name>
</gene>
<evidence type="ECO:0000256" key="1">
    <source>
        <dbReference type="SAM" id="Phobius"/>
    </source>
</evidence>
<accession>A0AAV3A380</accession>
<reference evidence="2" key="1">
    <citation type="thesis" date="2020" institute="ProQuest LLC" country="789 East Eisenhower Parkway, Ann Arbor, MI, USA">
        <title>Comparative Genomics and Chromosome Evolution.</title>
        <authorList>
            <person name="Mudd A.B."/>
        </authorList>
    </citation>
    <scope>NUCLEOTIDE SEQUENCE</scope>
    <source>
        <strain evidence="2">1538</strain>
        <tissue evidence="2">Blood</tissue>
    </source>
</reference>